<name>A0A1Y5T7H3_9RHOB</name>
<feature type="region of interest" description="Disordered" evidence="1">
    <location>
        <begin position="140"/>
        <end position="274"/>
    </location>
</feature>
<feature type="region of interest" description="Disordered" evidence="1">
    <location>
        <begin position="56"/>
        <end position="101"/>
    </location>
</feature>
<evidence type="ECO:0000256" key="1">
    <source>
        <dbReference type="SAM" id="MobiDB-lite"/>
    </source>
</evidence>
<evidence type="ECO:0000313" key="3">
    <source>
        <dbReference type="Proteomes" id="UP000193409"/>
    </source>
</evidence>
<protein>
    <submittedName>
        <fullName evidence="2">Uncharacterized protein</fullName>
    </submittedName>
</protein>
<gene>
    <name evidence="2" type="ORF">PSA7680_03013</name>
</gene>
<accession>A0A1Y5T7H3</accession>
<keyword evidence="3" id="KW-1185">Reference proteome</keyword>
<feature type="compositionally biased region" description="Acidic residues" evidence="1">
    <location>
        <begin position="89"/>
        <end position="101"/>
    </location>
</feature>
<dbReference type="RefSeq" id="WP_085869546.1">
    <property type="nucleotide sequence ID" value="NZ_FWFQ01000025.1"/>
</dbReference>
<proteinExistence type="predicted"/>
<reference evidence="2 3" key="1">
    <citation type="submission" date="2017-03" db="EMBL/GenBank/DDBJ databases">
        <authorList>
            <person name="Afonso C.L."/>
            <person name="Miller P.J."/>
            <person name="Scott M.A."/>
            <person name="Spackman E."/>
            <person name="Goraichik I."/>
            <person name="Dimitrov K.M."/>
            <person name="Suarez D.L."/>
            <person name="Swayne D.E."/>
        </authorList>
    </citation>
    <scope>NUCLEOTIDE SEQUENCE [LARGE SCALE GENOMIC DNA]</scope>
    <source>
        <strain evidence="2 3">CECT 7680</strain>
    </source>
</reference>
<dbReference type="OrthoDB" id="7875768at2"/>
<sequence>MESKAEYEDVLSSIRRLVSEEVRSRAPLAEVKAEAVRGESPATRVLRPAEKLVLTPAQRIRPEAADPKPAAGSADGPLLLHPNTAVSEPEPEQLAERAEEDPFASFEEVFGKDEWQRAPLADSRLASLERTIAELESVVSDQGHVFEPDGSEELGSSPEIEPLTAVPRRPAAAADECEEPQAEAGEEFDGSLPSFLRHPQGGEAAPEEDTQADEAQHGEAVQSEAEAPETQEWARPSETDPRPEPRFEPEAEVQPEFRPEPRVEPRPEPQPEPVVAPFAEEEDAVLLDEEALRQMVRDLVREELQGVLGERITRNVRKLVRTEIHRIIASQDFD</sequence>
<dbReference type="Proteomes" id="UP000193409">
    <property type="component" value="Unassembled WGS sequence"/>
</dbReference>
<feature type="compositionally biased region" description="Acidic residues" evidence="1">
    <location>
        <begin position="175"/>
        <end position="189"/>
    </location>
</feature>
<dbReference type="AlphaFoldDB" id="A0A1Y5T7H3"/>
<evidence type="ECO:0000313" key="2">
    <source>
        <dbReference type="EMBL" id="SLN57522.1"/>
    </source>
</evidence>
<feature type="compositionally biased region" description="Basic and acidic residues" evidence="1">
    <location>
        <begin position="235"/>
        <end position="269"/>
    </location>
</feature>
<organism evidence="2 3">
    <name type="scientific">Pseudoruegeria aquimaris</name>
    <dbReference type="NCBI Taxonomy" id="393663"/>
    <lineage>
        <taxon>Bacteria</taxon>
        <taxon>Pseudomonadati</taxon>
        <taxon>Pseudomonadota</taxon>
        <taxon>Alphaproteobacteria</taxon>
        <taxon>Rhodobacterales</taxon>
        <taxon>Roseobacteraceae</taxon>
        <taxon>Pseudoruegeria</taxon>
    </lineage>
</organism>
<dbReference type="EMBL" id="FWFQ01000025">
    <property type="protein sequence ID" value="SLN57522.1"/>
    <property type="molecule type" value="Genomic_DNA"/>
</dbReference>